<dbReference type="SUPFAM" id="SSF117892">
    <property type="entry name" value="Band 7/SPFH domain"/>
    <property type="match status" value="1"/>
</dbReference>
<protein>
    <submittedName>
        <fullName evidence="3">SPFH domain-containing protein</fullName>
    </submittedName>
</protein>
<dbReference type="SUPFAM" id="SSF161187">
    <property type="entry name" value="YfgJ-like"/>
    <property type="match status" value="1"/>
</dbReference>
<name>A0A9D1M0T5_9FIRM</name>
<reference evidence="3" key="1">
    <citation type="submission" date="2020-10" db="EMBL/GenBank/DDBJ databases">
        <authorList>
            <person name="Gilroy R."/>
        </authorList>
    </citation>
    <scope>NUCLEOTIDE SEQUENCE</scope>
    <source>
        <strain evidence="3">CHK195-15760</strain>
    </source>
</reference>
<dbReference type="PANTHER" id="PTHR37826:SF2">
    <property type="entry name" value="ZINC-RIBBON DOMAIN-CONTAINING PROTEIN"/>
    <property type="match status" value="1"/>
</dbReference>
<dbReference type="InterPro" id="IPR033880">
    <property type="entry name" value="SPFH_YdjI"/>
</dbReference>
<gene>
    <name evidence="3" type="ORF">IAB70_02495</name>
</gene>
<evidence type="ECO:0000313" key="3">
    <source>
        <dbReference type="EMBL" id="HIU51482.1"/>
    </source>
</evidence>
<dbReference type="Gene3D" id="3.30.479.30">
    <property type="entry name" value="Band 7 domain"/>
    <property type="match status" value="1"/>
</dbReference>
<dbReference type="Pfam" id="PF13421">
    <property type="entry name" value="Band_7_1"/>
    <property type="match status" value="1"/>
</dbReference>
<dbReference type="CDD" id="cd03408">
    <property type="entry name" value="SPFH_like_u1"/>
    <property type="match status" value="1"/>
</dbReference>
<evidence type="ECO:0000259" key="1">
    <source>
        <dbReference type="Pfam" id="PF12773"/>
    </source>
</evidence>
<dbReference type="InterPro" id="IPR025874">
    <property type="entry name" value="DZR"/>
</dbReference>
<dbReference type="EMBL" id="DVNH01000018">
    <property type="protein sequence ID" value="HIU51482.1"/>
    <property type="molecule type" value="Genomic_DNA"/>
</dbReference>
<evidence type="ECO:0000259" key="2">
    <source>
        <dbReference type="Pfam" id="PF13421"/>
    </source>
</evidence>
<dbReference type="Proteomes" id="UP000824093">
    <property type="component" value="Unassembled WGS sequence"/>
</dbReference>
<feature type="domain" description="DZANK-type" evidence="1">
    <location>
        <begin position="351"/>
        <end position="396"/>
    </location>
</feature>
<feature type="domain" description="SPFH" evidence="2">
    <location>
        <begin position="42"/>
        <end position="235"/>
    </location>
</feature>
<comment type="caution">
    <text evidence="3">The sequence shown here is derived from an EMBL/GenBank/DDBJ whole genome shotgun (WGS) entry which is preliminary data.</text>
</comment>
<sequence length="400" mass="44621">MFNFGRKNKEEQTQEQTTNELYSVIQNDRPADELVWKCAKEDFNDNTQLIVMESEEALFVKDGVVVETFSGGKFTLSTANYPFINGLRKIATGGQSPFSCKIYFIDKTHKLEILWGTDSPIQMRDAQFQFAVGVRSRGSYSIQIKDAKKFFVKLVGNTTSFTKDDVKQYFKTVFQTKIKVALATVMKNCKYTVLDMNTELETIGKMVEEQLAEVLDEYGIRLVNFYISDISIPEDDPNYQKINEAYANAHAGKIELEVQGDYWNKLTAKELAKDVANNPSAGGAAAMGAGIGMGVASAGVFNNLTNQLFTPLKEEQNNMQNASAQPQAQRTSRFAPKKQEEANVAEKKVKCPNCGQEVAEGSKFCNNCGTKLEEEYICKNCGKKLDSGSKFCSNCGTRRN</sequence>
<dbReference type="PANTHER" id="PTHR37826">
    <property type="entry name" value="FLOTILLIN BAND_7_5 DOMAIN PROTEIN"/>
    <property type="match status" value="1"/>
</dbReference>
<dbReference type="AlphaFoldDB" id="A0A9D1M0T5"/>
<evidence type="ECO:0000313" key="4">
    <source>
        <dbReference type="Proteomes" id="UP000824093"/>
    </source>
</evidence>
<dbReference type="Pfam" id="PF12773">
    <property type="entry name" value="DZR"/>
    <property type="match status" value="1"/>
</dbReference>
<dbReference type="InterPro" id="IPR036013">
    <property type="entry name" value="Band_7/SPFH_dom_sf"/>
</dbReference>
<organism evidence="3 4">
    <name type="scientific">Candidatus Merdicola faecigallinarum</name>
    <dbReference type="NCBI Taxonomy" id="2840862"/>
    <lineage>
        <taxon>Bacteria</taxon>
        <taxon>Bacillati</taxon>
        <taxon>Bacillota</taxon>
        <taxon>Clostridia</taxon>
        <taxon>Candidatus Merdicola</taxon>
    </lineage>
</organism>
<reference evidence="3" key="2">
    <citation type="journal article" date="2021" name="PeerJ">
        <title>Extensive microbial diversity within the chicken gut microbiome revealed by metagenomics and culture.</title>
        <authorList>
            <person name="Gilroy R."/>
            <person name="Ravi A."/>
            <person name="Getino M."/>
            <person name="Pursley I."/>
            <person name="Horton D.L."/>
            <person name="Alikhan N.F."/>
            <person name="Baker D."/>
            <person name="Gharbi K."/>
            <person name="Hall N."/>
            <person name="Watson M."/>
            <person name="Adriaenssens E.M."/>
            <person name="Foster-Nyarko E."/>
            <person name="Jarju S."/>
            <person name="Secka A."/>
            <person name="Antonio M."/>
            <person name="Oren A."/>
            <person name="Chaudhuri R.R."/>
            <person name="La Ragione R."/>
            <person name="Hildebrand F."/>
            <person name="Pallen M.J."/>
        </authorList>
    </citation>
    <scope>NUCLEOTIDE SEQUENCE</scope>
    <source>
        <strain evidence="3">CHK195-15760</strain>
    </source>
</reference>
<proteinExistence type="predicted"/>
<accession>A0A9D1M0T5</accession>